<dbReference type="Gene3D" id="3.40.50.150">
    <property type="entry name" value="Vaccinia Virus protein VP39"/>
    <property type="match status" value="1"/>
</dbReference>
<dbReference type="InterPro" id="IPR022642">
    <property type="entry name" value="CheR_C"/>
</dbReference>
<dbReference type="PANTHER" id="PTHR24422">
    <property type="entry name" value="CHEMOTAXIS PROTEIN METHYLTRANSFERASE"/>
    <property type="match status" value="1"/>
</dbReference>
<dbReference type="PROSITE" id="PS50123">
    <property type="entry name" value="CHER"/>
    <property type="match status" value="1"/>
</dbReference>
<dbReference type="PRINTS" id="PR00996">
    <property type="entry name" value="CHERMTFRASE"/>
</dbReference>
<comment type="caution">
    <text evidence="2">The sequence shown here is derived from an EMBL/GenBank/DDBJ whole genome shotgun (WGS) entry which is preliminary data.</text>
</comment>
<dbReference type="RefSeq" id="WP_041109748.1">
    <property type="nucleotide sequence ID" value="NZ_RHQL01000018.1"/>
</dbReference>
<dbReference type="SMART" id="SM00138">
    <property type="entry name" value="MeTrc"/>
    <property type="match status" value="1"/>
</dbReference>
<feature type="domain" description="CheR-type methyltransferase" evidence="1">
    <location>
        <begin position="1"/>
        <end position="239"/>
    </location>
</feature>
<reference evidence="2 3" key="1">
    <citation type="submission" date="2018-10" db="EMBL/GenBank/DDBJ databases">
        <title>Transmission dynamics of multidrug resistant bacteria on intensive care unit surfaces.</title>
        <authorList>
            <person name="D'Souza A.W."/>
            <person name="Potter R.F."/>
            <person name="Wallace M."/>
            <person name="Shupe A."/>
            <person name="Patel S."/>
            <person name="Sun S."/>
            <person name="Gul D."/>
            <person name="Kwon J.H."/>
            <person name="Andleeb S."/>
            <person name="Burnham C.-A.D."/>
            <person name="Dantas G."/>
        </authorList>
    </citation>
    <scope>NUCLEOTIDE SEQUENCE [LARGE SCALE GENOMIC DNA]</scope>
    <source>
        <strain evidence="2 3">PX_177</strain>
    </source>
</reference>
<accession>A0A3R8TX27</accession>
<evidence type="ECO:0000313" key="3">
    <source>
        <dbReference type="Proteomes" id="UP000276506"/>
    </source>
</evidence>
<dbReference type="CDD" id="cd02440">
    <property type="entry name" value="AdoMet_MTases"/>
    <property type="match status" value="1"/>
</dbReference>
<name>A0A3R8TX27_9GAMM</name>
<dbReference type="SUPFAM" id="SSF53335">
    <property type="entry name" value="S-adenosyl-L-methionine-dependent methyltransferases"/>
    <property type="match status" value="1"/>
</dbReference>
<protein>
    <recommendedName>
        <fullName evidence="1">CheR-type methyltransferase domain-containing protein</fullName>
    </recommendedName>
</protein>
<dbReference type="EMBL" id="RHQL01000018">
    <property type="protein sequence ID" value="RRV05451.1"/>
    <property type="molecule type" value="Genomic_DNA"/>
</dbReference>
<evidence type="ECO:0000313" key="2">
    <source>
        <dbReference type="EMBL" id="RRV05451.1"/>
    </source>
</evidence>
<sequence length="263" mass="29566">MDSVELTGDEHPFTSWLSIIESRFSIQIDALLHAALHSALQNYATTLGCSLADLEIKAKESRLQPDHWSMILHLATNHETRFYRSPAALRLIVDIAKNLKSPRILSVGCSTGEEPYSIAVELLNSGSCSFRIHATDISPLCIETAKAGLYPKHKAVTQIAAASVDPHHMRFHAWVREMITFEQHNILLDRPIEFARPNIVLTQNMLIYYRPETRFGILDRLANLLEQGGYLITGPAETLSWPGRGLIRHLHPNLTVFQRSADV</sequence>
<dbReference type="InterPro" id="IPR000780">
    <property type="entry name" value="CheR_MeTrfase"/>
</dbReference>
<proteinExistence type="predicted"/>
<dbReference type="Pfam" id="PF01739">
    <property type="entry name" value="CheR"/>
    <property type="match status" value="1"/>
</dbReference>
<dbReference type="InterPro" id="IPR029063">
    <property type="entry name" value="SAM-dependent_MTases_sf"/>
</dbReference>
<dbReference type="InterPro" id="IPR050903">
    <property type="entry name" value="Bact_Chemotaxis_MeTrfase"/>
</dbReference>
<evidence type="ECO:0000259" key="1">
    <source>
        <dbReference type="PROSITE" id="PS50123"/>
    </source>
</evidence>
<organism evidence="2 3">
    <name type="scientific">Stutzerimonas xanthomarina</name>
    <dbReference type="NCBI Taxonomy" id="271420"/>
    <lineage>
        <taxon>Bacteria</taxon>
        <taxon>Pseudomonadati</taxon>
        <taxon>Pseudomonadota</taxon>
        <taxon>Gammaproteobacteria</taxon>
        <taxon>Pseudomonadales</taxon>
        <taxon>Pseudomonadaceae</taxon>
        <taxon>Stutzerimonas</taxon>
    </lineage>
</organism>
<dbReference type="GO" id="GO:0008757">
    <property type="term" value="F:S-adenosylmethionine-dependent methyltransferase activity"/>
    <property type="evidence" value="ECO:0007669"/>
    <property type="project" value="InterPro"/>
</dbReference>
<dbReference type="PANTHER" id="PTHR24422:SF10">
    <property type="entry name" value="CHEMOTAXIS PROTEIN METHYLTRANSFERASE 2"/>
    <property type="match status" value="1"/>
</dbReference>
<dbReference type="Proteomes" id="UP000276506">
    <property type="component" value="Unassembled WGS sequence"/>
</dbReference>
<gene>
    <name evidence="2" type="ORF">EGJ28_21155</name>
</gene>
<dbReference type="AlphaFoldDB" id="A0A3R8TX27"/>